<keyword evidence="4 5" id="KW-0472">Membrane</keyword>
<dbReference type="InterPro" id="IPR011701">
    <property type="entry name" value="MFS"/>
</dbReference>
<sequence length="426" mass="42996">MTDHRTGQRTARPSATSRLVPLLALACGVAVGNVYFPQAVAPLAATGLGVSPGAAAGVVTATQFGYAAGIFLLVPLGDRLPARPLLVTLLGLTGLGLCAAAGAPALPPLLAASALTGAATVIAPLAGPLAAGLVPEERRGVVGGTLLSGCLAGMLLSRTAGGALGDRLGWRAPYLLAALLTLAVAVLLARTLPDTRPASRQPYPRLLAEPLRLLCRERQLRRSCWYQATVFAGFSAVWTGLALLLTGPAYGLGTSAVGLLALVNAVTLLVTPFAGRQVDRRGPDRVNLVCFLLVAVSAALLALGGPGGPAGLAALVAGTLLLDVGMQSGMVANQVRVYAVGAGVRSRLNTAYMTCAYLGGGAGSWLGTRAYAWYGWSGVCGLLAVLTSLGLLRHLAARPARPAPATALAPARRTAAAAGRPPGLRG</sequence>
<keyword evidence="2 5" id="KW-0812">Transmembrane</keyword>
<reference evidence="7 8" key="1">
    <citation type="submission" date="2024-10" db="EMBL/GenBank/DDBJ databases">
        <title>The Natural Products Discovery Center: Release of the First 8490 Sequenced Strains for Exploring Actinobacteria Biosynthetic Diversity.</title>
        <authorList>
            <person name="Kalkreuter E."/>
            <person name="Kautsar S.A."/>
            <person name="Yang D."/>
            <person name="Bader C.D."/>
            <person name="Teijaro C.N."/>
            <person name="Fluegel L."/>
            <person name="Davis C.M."/>
            <person name="Simpson J.R."/>
            <person name="Lauterbach L."/>
            <person name="Steele A.D."/>
            <person name="Gui C."/>
            <person name="Meng S."/>
            <person name="Li G."/>
            <person name="Viehrig K."/>
            <person name="Ye F."/>
            <person name="Su P."/>
            <person name="Kiefer A.F."/>
            <person name="Nichols A."/>
            <person name="Cepeda A.J."/>
            <person name="Yan W."/>
            <person name="Fan B."/>
            <person name="Jiang Y."/>
            <person name="Adhikari A."/>
            <person name="Zheng C.-J."/>
            <person name="Schuster L."/>
            <person name="Cowan T.M."/>
            <person name="Smanski M.J."/>
            <person name="Chevrette M.G."/>
            <person name="De Carvalho L.P.S."/>
            <person name="Shen B."/>
        </authorList>
    </citation>
    <scope>NUCLEOTIDE SEQUENCE [LARGE SCALE GENOMIC DNA]</scope>
    <source>
        <strain evidence="7 8">NPDC048320</strain>
    </source>
</reference>
<protein>
    <submittedName>
        <fullName evidence="7">MFS transporter</fullName>
    </submittedName>
</protein>
<evidence type="ECO:0000313" key="7">
    <source>
        <dbReference type="EMBL" id="MFG3009407.1"/>
    </source>
</evidence>
<evidence type="ECO:0000259" key="6">
    <source>
        <dbReference type="PROSITE" id="PS50850"/>
    </source>
</evidence>
<evidence type="ECO:0000256" key="3">
    <source>
        <dbReference type="ARBA" id="ARBA00022989"/>
    </source>
</evidence>
<dbReference type="InterPro" id="IPR020846">
    <property type="entry name" value="MFS_dom"/>
</dbReference>
<feature type="domain" description="Major facilitator superfamily (MFS) profile" evidence="6">
    <location>
        <begin position="16"/>
        <end position="402"/>
    </location>
</feature>
<feature type="transmembrane region" description="Helical" evidence="5">
    <location>
        <begin position="109"/>
        <end position="134"/>
    </location>
</feature>
<feature type="transmembrane region" description="Helical" evidence="5">
    <location>
        <begin position="85"/>
        <end position="103"/>
    </location>
</feature>
<feature type="transmembrane region" description="Helical" evidence="5">
    <location>
        <begin position="172"/>
        <end position="192"/>
    </location>
</feature>
<dbReference type="PROSITE" id="PS50850">
    <property type="entry name" value="MFS"/>
    <property type="match status" value="1"/>
</dbReference>
<evidence type="ECO:0000256" key="5">
    <source>
        <dbReference type="SAM" id="Phobius"/>
    </source>
</evidence>
<feature type="transmembrane region" description="Helical" evidence="5">
    <location>
        <begin position="20"/>
        <end position="41"/>
    </location>
</feature>
<dbReference type="Pfam" id="PF07690">
    <property type="entry name" value="MFS_1"/>
    <property type="match status" value="1"/>
</dbReference>
<accession>A0ABW7AWX9</accession>
<feature type="transmembrane region" description="Helical" evidence="5">
    <location>
        <begin position="53"/>
        <end position="73"/>
    </location>
</feature>
<feature type="transmembrane region" description="Helical" evidence="5">
    <location>
        <begin position="141"/>
        <end position="160"/>
    </location>
</feature>
<dbReference type="InterPro" id="IPR036259">
    <property type="entry name" value="MFS_trans_sf"/>
</dbReference>
<proteinExistence type="predicted"/>
<evidence type="ECO:0000313" key="8">
    <source>
        <dbReference type="Proteomes" id="UP001604267"/>
    </source>
</evidence>
<dbReference type="SUPFAM" id="SSF103473">
    <property type="entry name" value="MFS general substrate transporter"/>
    <property type="match status" value="1"/>
</dbReference>
<evidence type="ECO:0000256" key="2">
    <source>
        <dbReference type="ARBA" id="ARBA00022692"/>
    </source>
</evidence>
<keyword evidence="3 5" id="KW-1133">Transmembrane helix</keyword>
<feature type="transmembrane region" description="Helical" evidence="5">
    <location>
        <begin position="224"/>
        <end position="244"/>
    </location>
</feature>
<dbReference type="Gene3D" id="1.20.1250.20">
    <property type="entry name" value="MFS general substrate transporter like domains"/>
    <property type="match status" value="1"/>
</dbReference>
<keyword evidence="8" id="KW-1185">Reference proteome</keyword>
<comment type="caution">
    <text evidence="7">The sequence shown here is derived from an EMBL/GenBank/DDBJ whole genome shotgun (WGS) entry which is preliminary data.</text>
</comment>
<dbReference type="CDD" id="cd17324">
    <property type="entry name" value="MFS_NepI_like"/>
    <property type="match status" value="1"/>
</dbReference>
<gene>
    <name evidence="7" type="ORF">ACGFZB_02925</name>
</gene>
<feature type="transmembrane region" description="Helical" evidence="5">
    <location>
        <begin position="286"/>
        <end position="304"/>
    </location>
</feature>
<comment type="subcellular location">
    <subcellularLocation>
        <location evidence="1">Cell membrane</location>
        <topology evidence="1">Multi-pass membrane protein</topology>
    </subcellularLocation>
</comment>
<dbReference type="PANTHER" id="PTHR42910">
    <property type="entry name" value="TRANSPORTER SCO4007-RELATED"/>
    <property type="match status" value="1"/>
</dbReference>
<name>A0ABW7AWX9_9ACTN</name>
<dbReference type="PANTHER" id="PTHR42910:SF1">
    <property type="entry name" value="MAJOR FACILITATOR SUPERFAMILY (MFS) PROFILE DOMAIN-CONTAINING PROTEIN"/>
    <property type="match status" value="1"/>
</dbReference>
<evidence type="ECO:0000256" key="1">
    <source>
        <dbReference type="ARBA" id="ARBA00004651"/>
    </source>
</evidence>
<dbReference type="RefSeq" id="WP_392814751.1">
    <property type="nucleotide sequence ID" value="NZ_JBICYV010000001.1"/>
</dbReference>
<feature type="transmembrane region" description="Helical" evidence="5">
    <location>
        <begin position="373"/>
        <end position="392"/>
    </location>
</feature>
<dbReference type="EMBL" id="JBICYV010000001">
    <property type="protein sequence ID" value="MFG3009407.1"/>
    <property type="molecule type" value="Genomic_DNA"/>
</dbReference>
<organism evidence="7 8">
    <name type="scientific">Streptomyces cinerochromogenes</name>
    <dbReference type="NCBI Taxonomy" id="66422"/>
    <lineage>
        <taxon>Bacteria</taxon>
        <taxon>Bacillati</taxon>
        <taxon>Actinomycetota</taxon>
        <taxon>Actinomycetes</taxon>
        <taxon>Kitasatosporales</taxon>
        <taxon>Streptomycetaceae</taxon>
        <taxon>Streptomyces</taxon>
    </lineage>
</organism>
<evidence type="ECO:0000256" key="4">
    <source>
        <dbReference type="ARBA" id="ARBA00023136"/>
    </source>
</evidence>
<feature type="transmembrane region" description="Helical" evidence="5">
    <location>
        <begin position="250"/>
        <end position="274"/>
    </location>
</feature>
<dbReference type="Proteomes" id="UP001604267">
    <property type="component" value="Unassembled WGS sequence"/>
</dbReference>